<comment type="similarity">
    <text evidence="2">Belongs to the methyl-accepting chemotaxis (MCP) protein family.</text>
</comment>
<accession>A0ABW9XWA1</accession>
<dbReference type="Proteomes" id="UP000665561">
    <property type="component" value="Unassembled WGS sequence"/>
</dbReference>
<dbReference type="PANTHER" id="PTHR32089">
    <property type="entry name" value="METHYL-ACCEPTING CHEMOTAXIS PROTEIN MCPB"/>
    <property type="match status" value="1"/>
</dbReference>
<dbReference type="PRINTS" id="PR00260">
    <property type="entry name" value="CHEMTRNSDUCR"/>
</dbReference>
<keyword evidence="1 3" id="KW-0807">Transducer</keyword>
<evidence type="ECO:0000313" key="8">
    <source>
        <dbReference type="EMBL" id="NBD26993.1"/>
    </source>
</evidence>
<evidence type="ECO:0000313" key="9">
    <source>
        <dbReference type="Proteomes" id="UP000665561"/>
    </source>
</evidence>
<dbReference type="Pfam" id="PF00015">
    <property type="entry name" value="MCPsignal"/>
    <property type="match status" value="1"/>
</dbReference>
<dbReference type="Pfam" id="PF00571">
    <property type="entry name" value="CBS"/>
    <property type="match status" value="1"/>
</dbReference>
<dbReference type="Gene3D" id="1.10.287.950">
    <property type="entry name" value="Methyl-accepting chemotaxis protein"/>
    <property type="match status" value="1"/>
</dbReference>
<evidence type="ECO:0000256" key="1">
    <source>
        <dbReference type="ARBA" id="ARBA00023224"/>
    </source>
</evidence>
<evidence type="ECO:0000259" key="7">
    <source>
        <dbReference type="PROSITE" id="PS51371"/>
    </source>
</evidence>
<dbReference type="SUPFAM" id="SSF58104">
    <property type="entry name" value="Methyl-accepting chemotaxis protein (MCP) signaling domain"/>
    <property type="match status" value="1"/>
</dbReference>
<dbReference type="PANTHER" id="PTHR32089:SF112">
    <property type="entry name" value="LYSOZYME-LIKE PROTEIN-RELATED"/>
    <property type="match status" value="1"/>
</dbReference>
<evidence type="ECO:0000256" key="3">
    <source>
        <dbReference type="PROSITE-ProRule" id="PRU00284"/>
    </source>
</evidence>
<evidence type="ECO:0000256" key="5">
    <source>
        <dbReference type="SAM" id="MobiDB-lite"/>
    </source>
</evidence>
<name>A0ABW9XWA1_9BACL</name>
<evidence type="ECO:0000256" key="2">
    <source>
        <dbReference type="ARBA" id="ARBA00029447"/>
    </source>
</evidence>
<dbReference type="InterPro" id="IPR046342">
    <property type="entry name" value="CBS_dom_sf"/>
</dbReference>
<feature type="domain" description="CBS" evidence="7">
    <location>
        <begin position="103"/>
        <end position="163"/>
    </location>
</feature>
<feature type="domain" description="Methyl-accepting transducer" evidence="6">
    <location>
        <begin position="162"/>
        <end position="378"/>
    </location>
</feature>
<feature type="region of interest" description="Disordered" evidence="5">
    <location>
        <begin position="1"/>
        <end position="22"/>
    </location>
</feature>
<keyword evidence="9" id="KW-1185">Reference proteome</keyword>
<dbReference type="SUPFAM" id="SSF54631">
    <property type="entry name" value="CBS-domain pair"/>
    <property type="match status" value="1"/>
</dbReference>
<dbReference type="InterPro" id="IPR000644">
    <property type="entry name" value="CBS_dom"/>
</dbReference>
<dbReference type="PROSITE" id="PS51371">
    <property type="entry name" value="CBS"/>
    <property type="match status" value="1"/>
</dbReference>
<reference evidence="8 9" key="1">
    <citation type="submission" date="2020-01" db="EMBL/GenBank/DDBJ databases">
        <title>Paenibacillus soybeanensis sp. nov. isolated from the nodules of soybean (Glycine max(L.) Merr).</title>
        <authorList>
            <person name="Wang H."/>
        </authorList>
    </citation>
    <scope>NUCLEOTIDE SEQUENCE [LARGE SCALE GENOMIC DNA]</scope>
    <source>
        <strain evidence="8 9">T1</strain>
    </source>
</reference>
<evidence type="ECO:0000256" key="4">
    <source>
        <dbReference type="PROSITE-ProRule" id="PRU00703"/>
    </source>
</evidence>
<dbReference type="InterPro" id="IPR004089">
    <property type="entry name" value="MCPsignal_dom"/>
</dbReference>
<evidence type="ECO:0000259" key="6">
    <source>
        <dbReference type="PROSITE" id="PS50111"/>
    </source>
</evidence>
<dbReference type="InterPro" id="IPR004090">
    <property type="entry name" value="Chemotax_Me-accpt_rcpt"/>
</dbReference>
<dbReference type="RefSeq" id="WP_161746001.1">
    <property type="nucleotide sequence ID" value="NZ_JAAAMV010000024.1"/>
</dbReference>
<proteinExistence type="inferred from homology"/>
<dbReference type="SMART" id="SM00283">
    <property type="entry name" value="MA"/>
    <property type="match status" value="1"/>
</dbReference>
<comment type="caution">
    <text evidence="8">The sequence shown here is derived from an EMBL/GenBank/DDBJ whole genome shotgun (WGS) entry which is preliminary data.</text>
</comment>
<gene>
    <name evidence="8" type="ORF">GT019_24235</name>
</gene>
<protein>
    <submittedName>
        <fullName evidence="8">CBS domain-containing protein</fullName>
    </submittedName>
</protein>
<keyword evidence="4" id="KW-0129">CBS domain</keyword>
<dbReference type="Gene3D" id="3.10.580.10">
    <property type="entry name" value="CBS-domain"/>
    <property type="match status" value="1"/>
</dbReference>
<dbReference type="PROSITE" id="PS50111">
    <property type="entry name" value="CHEMOTAXIS_TRANSDUC_2"/>
    <property type="match status" value="1"/>
</dbReference>
<organism evidence="8 9">
    <name type="scientific">Paenibacillus glycinis</name>
    <dbReference type="NCBI Taxonomy" id="2697035"/>
    <lineage>
        <taxon>Bacteria</taxon>
        <taxon>Bacillati</taxon>
        <taxon>Bacillota</taxon>
        <taxon>Bacilli</taxon>
        <taxon>Bacillales</taxon>
        <taxon>Paenibacillaceae</taxon>
        <taxon>Paenibacillus</taxon>
    </lineage>
</organism>
<dbReference type="EMBL" id="JAAAMV010000024">
    <property type="protein sequence ID" value="NBD26993.1"/>
    <property type="molecule type" value="Genomic_DNA"/>
</dbReference>
<sequence length="385" mass="41900">MSVAVAESKKSENIPGGAADSAKHATEHDLMMPFVRQTPIVATSQTCEEVIGQFAAAPDHECIVVCTADHKPLGLVMKNRLTIIQTHRFGREIYYGRSIARLMDKQPLVVDHNVSPQELLDLSLGRDEKTLYDCVIVTEEGRFIGVLTMSDLLKMSRLLQRQTVQAQVAMIQNAQGMIRDIDRSVHEVHEASVKGETMSQTMLDLTLKGKNELDKVSAAIHGMSQRANIQEHQIGELQERAGSIGSVSKLIRELADQCNLLAVNATIEAARAGEHGRGFAVVADEVRMLATQTKSSADDINRLIGSILDAVKETVHQVGLGRTEADASQTYVQEAADVFQSLFHAAANNSSSAADIGRLSNQAYDQAQQVTDSIQALMDDMQGNA</sequence>